<dbReference type="PANTHER" id="PTHR11920">
    <property type="entry name" value="GUANYLYL CYCLASE"/>
    <property type="match status" value="1"/>
</dbReference>
<evidence type="ECO:0000256" key="10">
    <source>
        <dbReference type="SAM" id="Phobius"/>
    </source>
</evidence>
<dbReference type="GO" id="GO:0007168">
    <property type="term" value="P:receptor guanylyl cyclase signaling pathway"/>
    <property type="evidence" value="ECO:0007669"/>
    <property type="project" value="TreeGrafter"/>
</dbReference>
<accession>A0AAE1BLC5</accession>
<evidence type="ECO:0000256" key="2">
    <source>
        <dbReference type="ARBA" id="ARBA00022692"/>
    </source>
</evidence>
<name>A0AAE1BLC5_PETCI</name>
<dbReference type="GO" id="GO:0005886">
    <property type="term" value="C:plasma membrane"/>
    <property type="evidence" value="ECO:0007669"/>
    <property type="project" value="TreeGrafter"/>
</dbReference>
<comment type="subcellular location">
    <subcellularLocation>
        <location evidence="1">Membrane</location>
    </subcellularLocation>
</comment>
<feature type="compositionally biased region" description="Basic and acidic residues" evidence="9">
    <location>
        <begin position="31"/>
        <end position="41"/>
    </location>
</feature>
<feature type="compositionally biased region" description="Gly residues" evidence="9">
    <location>
        <begin position="59"/>
        <end position="68"/>
    </location>
</feature>
<dbReference type="InterPro" id="IPR029787">
    <property type="entry name" value="Nucleotide_cyclase"/>
</dbReference>
<keyword evidence="6" id="KW-0325">Glycoprotein</keyword>
<dbReference type="Pfam" id="PF00211">
    <property type="entry name" value="Guanylate_cyc"/>
    <property type="match status" value="1"/>
</dbReference>
<evidence type="ECO:0000256" key="9">
    <source>
        <dbReference type="SAM" id="MobiDB-lite"/>
    </source>
</evidence>
<feature type="region of interest" description="Disordered" evidence="9">
    <location>
        <begin position="1"/>
        <end position="106"/>
    </location>
</feature>
<evidence type="ECO:0000256" key="1">
    <source>
        <dbReference type="ARBA" id="ARBA00004370"/>
    </source>
</evidence>
<evidence type="ECO:0000256" key="6">
    <source>
        <dbReference type="ARBA" id="ARBA00023180"/>
    </source>
</evidence>
<dbReference type="InterPro" id="IPR018297">
    <property type="entry name" value="A/G_cyclase_CS"/>
</dbReference>
<dbReference type="FunFam" id="3.30.70.1230:FF:000015">
    <property type="entry name" value="Guanylate cyclase"/>
    <property type="match status" value="1"/>
</dbReference>
<evidence type="ECO:0000256" key="5">
    <source>
        <dbReference type="ARBA" id="ARBA00023136"/>
    </source>
</evidence>
<dbReference type="SMART" id="SM00044">
    <property type="entry name" value="CYCc"/>
    <property type="match status" value="1"/>
</dbReference>
<dbReference type="GO" id="GO:0004383">
    <property type="term" value="F:guanylate cyclase activity"/>
    <property type="evidence" value="ECO:0007669"/>
    <property type="project" value="TreeGrafter"/>
</dbReference>
<evidence type="ECO:0000256" key="8">
    <source>
        <dbReference type="RuleBase" id="RU000405"/>
    </source>
</evidence>
<dbReference type="GO" id="GO:0035556">
    <property type="term" value="P:intracellular signal transduction"/>
    <property type="evidence" value="ECO:0007669"/>
    <property type="project" value="InterPro"/>
</dbReference>
<dbReference type="Pfam" id="PF08376">
    <property type="entry name" value="NIT"/>
    <property type="match status" value="1"/>
</dbReference>
<keyword evidence="5 10" id="KW-0472">Membrane</keyword>
<dbReference type="EMBL" id="JAWQEG010007370">
    <property type="protein sequence ID" value="KAK3852543.1"/>
    <property type="molecule type" value="Genomic_DNA"/>
</dbReference>
<dbReference type="PROSITE" id="PS50125">
    <property type="entry name" value="GUANYLATE_CYCLASE_2"/>
    <property type="match status" value="1"/>
</dbReference>
<reference evidence="12" key="1">
    <citation type="submission" date="2023-10" db="EMBL/GenBank/DDBJ databases">
        <title>Genome assemblies of two species of porcelain crab, Petrolisthes cinctipes and Petrolisthes manimaculis (Anomura: Porcellanidae).</title>
        <authorList>
            <person name="Angst P."/>
        </authorList>
    </citation>
    <scope>NUCLEOTIDE SEQUENCE</scope>
    <source>
        <strain evidence="12">PB745_01</strain>
        <tissue evidence="12">Gill</tissue>
    </source>
</reference>
<dbReference type="AlphaFoldDB" id="A0AAE1BLC5"/>
<evidence type="ECO:0000256" key="7">
    <source>
        <dbReference type="ARBA" id="ARBA00023239"/>
    </source>
</evidence>
<evidence type="ECO:0000256" key="3">
    <source>
        <dbReference type="ARBA" id="ARBA00022741"/>
    </source>
</evidence>
<evidence type="ECO:0000256" key="4">
    <source>
        <dbReference type="ARBA" id="ARBA00022989"/>
    </source>
</evidence>
<feature type="compositionally biased region" description="Acidic residues" evidence="9">
    <location>
        <begin position="1"/>
        <end position="30"/>
    </location>
</feature>
<proteinExistence type="inferred from homology"/>
<comment type="caution">
    <text evidence="12">The sequence shown here is derived from an EMBL/GenBank/DDBJ whole genome shotgun (WGS) entry which is preliminary data.</text>
</comment>
<keyword evidence="7 8" id="KW-0456">Lyase</keyword>
<evidence type="ECO:0000313" key="12">
    <source>
        <dbReference type="EMBL" id="KAK3852543.1"/>
    </source>
</evidence>
<dbReference type="GO" id="GO:0000166">
    <property type="term" value="F:nucleotide binding"/>
    <property type="evidence" value="ECO:0007669"/>
    <property type="project" value="UniProtKB-KW"/>
</dbReference>
<sequence>MEEEEGGREEEEGVREEEEGGREEEEGGREEEERSRRRGTGEGRNGGGGGQGRRMAGEGRTGGGGGQGRVEMEEEDGRGGKDLGEYPNYLSSSTPPIPPTPQVPSYTHYLHLLPPSFPPLPPTPSTSTYLPTPSSSSLQGFFCVMYSFDAPFTMQDEDSEQSDVSASATEASSLVTVRAGCCSFNPVSQSGKRWHQLQMITLPFVPIAALVVQNCWFMANVAAHQREMQQLGRQVDGTVELGMLLTALQLERSEVAYYVFSNGSNLRTNLGDTFRKTDYILDRLHTWPNFTLAEEGAKGTLGSKLRFQIKLEDLRKGINDFDDSVEQKMIWYNLITFYVMEAIIGNIKDANISSVWKLLVAYKDMIRAVEYFGIVMVEGLYFFGSGSLSRPRFVNFVVNDVLAWKSLNQSKDFVWVIKEKVENFSVKYEEFNNITEWRDLILGNVAQIMDMKVADDYYYVMVRFTDELRDLQWLLLESIREYMVMETRWSDMQVTISIIILVLVLVIAPIIIFLVRHATFSIQVFASTLTLRSVELKREKRRCDRLIYQMLPQPVALQLKKKKTVPAESYKSVSVYFSDIVGFTTLCSDSEPIQFWFSFTPPLPSFSLPQVVTLLNKLYNMFDSRIGNFDVYKVETIGDAYMVVSGVPHPNGLRHASELSNMALDLIEEAKSFEIPHRPDKSLLIRAGINSGSCVAGVVGTKMPRYCLFGDTVNVASRMESSGEAMKVHISQSTKEILDQLGGYTYEFRGYQEVKGKGSLPSFWLLTGPPHVPTSRGFKIPPAGN</sequence>
<dbReference type="PANTHER" id="PTHR11920:SF501">
    <property type="entry name" value="GUANYLATE CYCLASE 32E"/>
    <property type="match status" value="1"/>
</dbReference>
<evidence type="ECO:0000259" key="11">
    <source>
        <dbReference type="PROSITE" id="PS50125"/>
    </source>
</evidence>
<dbReference type="Gene3D" id="6.10.250.780">
    <property type="match status" value="1"/>
</dbReference>
<dbReference type="Proteomes" id="UP001286313">
    <property type="component" value="Unassembled WGS sequence"/>
</dbReference>
<keyword evidence="4 10" id="KW-1133">Transmembrane helix</keyword>
<dbReference type="PROSITE" id="PS00452">
    <property type="entry name" value="GUANYLATE_CYCLASE_1"/>
    <property type="match status" value="1"/>
</dbReference>
<dbReference type="InterPro" id="IPR001054">
    <property type="entry name" value="A/G_cyclase"/>
</dbReference>
<dbReference type="CDD" id="cd07302">
    <property type="entry name" value="CHD"/>
    <property type="match status" value="1"/>
</dbReference>
<evidence type="ECO:0000313" key="13">
    <source>
        <dbReference type="Proteomes" id="UP001286313"/>
    </source>
</evidence>
<dbReference type="SUPFAM" id="SSF55073">
    <property type="entry name" value="Nucleotide cyclase"/>
    <property type="match status" value="1"/>
</dbReference>
<protein>
    <recommendedName>
        <fullName evidence="11">Guanylate cyclase domain-containing protein</fullName>
    </recommendedName>
</protein>
<feature type="domain" description="Guanylate cyclase" evidence="11">
    <location>
        <begin position="574"/>
        <end position="720"/>
    </location>
</feature>
<keyword evidence="2 10" id="KW-0812">Transmembrane</keyword>
<dbReference type="InterPro" id="IPR050401">
    <property type="entry name" value="Cyclic_nucleotide_synthase"/>
</dbReference>
<gene>
    <name evidence="12" type="ORF">Pcinc_040878</name>
</gene>
<keyword evidence="13" id="KW-1185">Reference proteome</keyword>
<dbReference type="GO" id="GO:0004016">
    <property type="term" value="F:adenylate cyclase activity"/>
    <property type="evidence" value="ECO:0007669"/>
    <property type="project" value="TreeGrafter"/>
</dbReference>
<organism evidence="12 13">
    <name type="scientific">Petrolisthes cinctipes</name>
    <name type="common">Flat porcelain crab</name>
    <dbReference type="NCBI Taxonomy" id="88211"/>
    <lineage>
        <taxon>Eukaryota</taxon>
        <taxon>Metazoa</taxon>
        <taxon>Ecdysozoa</taxon>
        <taxon>Arthropoda</taxon>
        <taxon>Crustacea</taxon>
        <taxon>Multicrustacea</taxon>
        <taxon>Malacostraca</taxon>
        <taxon>Eumalacostraca</taxon>
        <taxon>Eucarida</taxon>
        <taxon>Decapoda</taxon>
        <taxon>Pleocyemata</taxon>
        <taxon>Anomura</taxon>
        <taxon>Galatheoidea</taxon>
        <taxon>Porcellanidae</taxon>
        <taxon>Petrolisthes</taxon>
    </lineage>
</organism>
<feature type="transmembrane region" description="Helical" evidence="10">
    <location>
        <begin position="492"/>
        <end position="515"/>
    </location>
</feature>
<dbReference type="Gene3D" id="3.30.70.1230">
    <property type="entry name" value="Nucleotide cyclase"/>
    <property type="match status" value="1"/>
</dbReference>
<keyword evidence="3" id="KW-0547">Nucleotide-binding</keyword>
<dbReference type="InterPro" id="IPR013587">
    <property type="entry name" value="Nitrate/nitrite_sensing"/>
</dbReference>
<dbReference type="GO" id="GO:0001653">
    <property type="term" value="F:peptide receptor activity"/>
    <property type="evidence" value="ECO:0007669"/>
    <property type="project" value="TreeGrafter"/>
</dbReference>
<comment type="similarity">
    <text evidence="8">Belongs to the adenylyl cyclase class-4/guanylyl cyclase family.</text>
</comment>
<feature type="compositionally biased region" description="Gly residues" evidence="9">
    <location>
        <begin position="42"/>
        <end position="52"/>
    </location>
</feature>